<dbReference type="InterPro" id="IPR013106">
    <property type="entry name" value="Ig_V-set"/>
</dbReference>
<dbReference type="PROSITE" id="PS50835">
    <property type="entry name" value="IG_LIKE"/>
    <property type="match status" value="1"/>
</dbReference>
<dbReference type="InterPro" id="IPR007110">
    <property type="entry name" value="Ig-like_dom"/>
</dbReference>
<reference evidence="2" key="3">
    <citation type="submission" date="2025-09" db="UniProtKB">
        <authorList>
            <consortium name="Ensembl"/>
        </authorList>
    </citation>
    <scope>IDENTIFICATION</scope>
</reference>
<evidence type="ECO:0000313" key="2">
    <source>
        <dbReference type="Ensembl" id="ENSSFOP00015049416.1"/>
    </source>
</evidence>
<dbReference type="Gene3D" id="2.60.40.10">
    <property type="entry name" value="Immunoglobulins"/>
    <property type="match status" value="3"/>
</dbReference>
<dbReference type="PANTHER" id="PTHR21063">
    <property type="entry name" value="LFA-3"/>
    <property type="match status" value="1"/>
</dbReference>
<dbReference type="PANTHER" id="PTHR21063:SF4">
    <property type="entry name" value="CD48 ANTIGEN-RELATED"/>
    <property type="match status" value="1"/>
</dbReference>
<dbReference type="GeneTree" id="ENSGT01050000244806"/>
<organism evidence="2 3">
    <name type="scientific">Scleropages formosus</name>
    <name type="common">Asian bonytongue</name>
    <name type="synonym">Osteoglossum formosum</name>
    <dbReference type="NCBI Taxonomy" id="113540"/>
    <lineage>
        <taxon>Eukaryota</taxon>
        <taxon>Metazoa</taxon>
        <taxon>Chordata</taxon>
        <taxon>Craniata</taxon>
        <taxon>Vertebrata</taxon>
        <taxon>Euteleostomi</taxon>
        <taxon>Actinopterygii</taxon>
        <taxon>Neopterygii</taxon>
        <taxon>Teleostei</taxon>
        <taxon>Osteoglossocephala</taxon>
        <taxon>Osteoglossomorpha</taxon>
        <taxon>Osteoglossiformes</taxon>
        <taxon>Osteoglossidae</taxon>
        <taxon>Scleropages</taxon>
    </lineage>
</organism>
<dbReference type="InterPro" id="IPR003599">
    <property type="entry name" value="Ig_sub"/>
</dbReference>
<name>A0A8C9TGD8_SCLFO</name>
<reference evidence="2 3" key="1">
    <citation type="submission" date="2019-04" db="EMBL/GenBank/DDBJ databases">
        <authorList>
            <consortium name="Wellcome Sanger Institute Data Sharing"/>
        </authorList>
    </citation>
    <scope>NUCLEOTIDE SEQUENCE [LARGE SCALE GENOMIC DNA]</scope>
</reference>
<dbReference type="OrthoDB" id="8741746at2759"/>
<dbReference type="InterPro" id="IPR013783">
    <property type="entry name" value="Ig-like_fold"/>
</dbReference>
<feature type="domain" description="Ig-like" evidence="1">
    <location>
        <begin position="109"/>
        <end position="198"/>
    </location>
</feature>
<dbReference type="InterPro" id="IPR036179">
    <property type="entry name" value="Ig-like_dom_sf"/>
</dbReference>
<accession>A0A8C9TGD8</accession>
<evidence type="ECO:0000313" key="3">
    <source>
        <dbReference type="Proteomes" id="UP000694397"/>
    </source>
</evidence>
<sequence length="400" mass="45242">TNLHRSNNETTMRRRERDTVTLHTGVTDVQKDSQILWSFGSGIEDLIAQLINGATQTDINERFGDRLELDTQTGSLTIRNLNTSDSGVYLNLSHFHLSFIFSVSNSLHPELVVSKPQTRTQQQDTEVQSSSCRLLCSVENDRDVTLSWTRGKEMLNQTSNPHLNTTLSLPLDIEEQCFNYSCVSSNPVSEESLQVNMTICWEGEKLHQGMEILHVRHCILFAQCNVHVRLLSASFWPHLYNIYDELVEGHFSCRSSVQMFHCVIVCVSGMLCAVGAQETTMRRRERDTVTLHTGVTDVQKDSQILWYSGSGIEDLIAQLINGATQTDINERFRDRLELDTQTGSLTIRNLNTSDSGVYLFSMNVIFGAHRLFFSLLLRVNSKLALIKTSTSISILNLFTK</sequence>
<reference evidence="2" key="2">
    <citation type="submission" date="2025-08" db="UniProtKB">
        <authorList>
            <consortium name="Ensembl"/>
        </authorList>
    </citation>
    <scope>IDENTIFICATION</scope>
</reference>
<dbReference type="SUPFAM" id="SSF48726">
    <property type="entry name" value="Immunoglobulin"/>
    <property type="match status" value="3"/>
</dbReference>
<dbReference type="Proteomes" id="UP000694397">
    <property type="component" value="Chromosome 16"/>
</dbReference>
<dbReference type="Ensembl" id="ENSSFOT00015073307.1">
    <property type="protein sequence ID" value="ENSSFOP00015049416.1"/>
    <property type="gene ID" value="ENSSFOG00015009779.2"/>
</dbReference>
<dbReference type="Pfam" id="PF07686">
    <property type="entry name" value="V-set"/>
    <property type="match status" value="1"/>
</dbReference>
<proteinExistence type="predicted"/>
<dbReference type="AlphaFoldDB" id="A0A8C9TGD8"/>
<dbReference type="SMART" id="SM00409">
    <property type="entry name" value="IG"/>
    <property type="match status" value="2"/>
</dbReference>
<protein>
    <recommendedName>
        <fullName evidence="1">Ig-like domain-containing protein</fullName>
    </recommendedName>
</protein>
<keyword evidence="3" id="KW-1185">Reference proteome</keyword>
<evidence type="ECO:0000259" key="1">
    <source>
        <dbReference type="PROSITE" id="PS50835"/>
    </source>
</evidence>